<name>A0A0H2VJ52_STAES</name>
<evidence type="ECO:0000313" key="3">
    <source>
        <dbReference type="EMBL" id="AAO06160.1"/>
    </source>
</evidence>
<organism evidence="3 4">
    <name type="scientific">Staphylococcus epidermidis (strain ATCC 12228 / FDA PCI 1200)</name>
    <dbReference type="NCBI Taxonomy" id="176280"/>
    <lineage>
        <taxon>Bacteria</taxon>
        <taxon>Bacillati</taxon>
        <taxon>Bacillota</taxon>
        <taxon>Bacilli</taxon>
        <taxon>Bacillales</taxon>
        <taxon>Staphylococcaceae</taxon>
        <taxon>Staphylococcus</taxon>
    </lineage>
</organism>
<keyword evidence="3" id="KW-0614">Plasmid</keyword>
<dbReference type="AlphaFoldDB" id="A0A0H2VJ52"/>
<proteinExistence type="predicted"/>
<feature type="coiled-coil region" evidence="1">
    <location>
        <begin position="30"/>
        <end position="57"/>
    </location>
</feature>
<reference evidence="3 4" key="1">
    <citation type="journal article" date="2003" name="Mol. Microbiol.">
        <title>Genome-based analysis of virulence genes in a non-biofilm-forming Staphylococcus epidermidis strain (ATCC 12228).</title>
        <authorList>
            <person name="Zhang Y.Q."/>
            <person name="Ren S.X."/>
            <person name="Li H.L."/>
            <person name="Wang Y.X."/>
            <person name="Fu G."/>
            <person name="Yang J."/>
            <person name="Qin Z.Q."/>
            <person name="Miao Y.G."/>
            <person name="Wang W.Y."/>
            <person name="Chen R.S."/>
            <person name="Shen Y."/>
            <person name="Chen Z."/>
            <person name="Yuan Z.H."/>
            <person name="Zhao G.P."/>
            <person name="Qu D."/>
            <person name="Danchin A."/>
            <person name="Wen Y.M."/>
        </authorList>
    </citation>
    <scope>NUCLEOTIDE SEQUENCE [LARGE SCALE GENOMIC DNA]</scope>
    <source>
        <strain evidence="4">ATCC 12228 / FDA PCI 1200</strain>
        <plasmid evidence="3 4">pSE-12228-03</plasmid>
    </source>
</reference>
<feature type="compositionally biased region" description="Basic and acidic residues" evidence="2">
    <location>
        <begin position="118"/>
        <end position="132"/>
    </location>
</feature>
<protein>
    <submittedName>
        <fullName evidence="3">Uncharacterized protein</fullName>
    </submittedName>
</protein>
<dbReference type="Proteomes" id="UP000001411">
    <property type="component" value="Plasmid pSE-12228-03"/>
</dbReference>
<evidence type="ECO:0000313" key="4">
    <source>
        <dbReference type="Proteomes" id="UP000001411"/>
    </source>
</evidence>
<dbReference type="EMBL" id="AE015932">
    <property type="protein sequence ID" value="AAO06160.1"/>
    <property type="molecule type" value="Genomic_DNA"/>
</dbReference>
<evidence type="ECO:0000256" key="1">
    <source>
        <dbReference type="SAM" id="Coils"/>
    </source>
</evidence>
<dbReference type="KEGG" id="sep:SE_p304"/>
<dbReference type="OrthoDB" id="9962323at2"/>
<keyword evidence="1" id="KW-0175">Coiled coil</keyword>
<evidence type="ECO:0000256" key="2">
    <source>
        <dbReference type="SAM" id="MobiDB-lite"/>
    </source>
</evidence>
<dbReference type="PATRIC" id="fig|176280.10.peg.2418"/>
<gene>
    <name evidence="3" type="ordered locus">SE_p304</name>
</gene>
<sequence>MKLRRIIMDQSIVKNKEDYVKDTEQIRHNISTTQERFNKEKNKLANHQHKFDKMQLEFTNDMSMKLLDKVSSGEIDVKDLPNIKSYLFDDIGSLDVSSEVPVSSSDTDETAQSTSSHSDVDHNPFADANRHS</sequence>
<feature type="region of interest" description="Disordered" evidence="2">
    <location>
        <begin position="97"/>
        <end position="132"/>
    </location>
</feature>
<accession>A0A0H2VJ52</accession>
<geneLocation type="plasmid" evidence="3 4">
    <name>pSE-12228-03</name>
</geneLocation>
<dbReference type="HOGENOM" id="CLU_1915806_0_0_9"/>